<dbReference type="RefSeq" id="WP_397712839.1">
    <property type="nucleotide sequence ID" value="NZ_JBIRGN010000003.1"/>
</dbReference>
<dbReference type="SMART" id="SM00418">
    <property type="entry name" value="HTH_ARSR"/>
    <property type="match status" value="1"/>
</dbReference>
<dbReference type="PANTHER" id="PTHR33154">
    <property type="entry name" value="TRANSCRIPTIONAL REGULATOR, ARSR FAMILY"/>
    <property type="match status" value="1"/>
</dbReference>
<dbReference type="PANTHER" id="PTHR33154:SF18">
    <property type="entry name" value="ARSENICAL RESISTANCE OPERON REPRESSOR"/>
    <property type="match status" value="1"/>
</dbReference>
<keyword evidence="1" id="KW-0805">Transcription regulation</keyword>
<evidence type="ECO:0000313" key="6">
    <source>
        <dbReference type="EMBL" id="MFH8546995.1"/>
    </source>
</evidence>
<dbReference type="CDD" id="cd00090">
    <property type="entry name" value="HTH_ARSR"/>
    <property type="match status" value="1"/>
</dbReference>
<dbReference type="InterPro" id="IPR001845">
    <property type="entry name" value="HTH_ArsR_DNA-bd_dom"/>
</dbReference>
<dbReference type="InterPro" id="IPR051081">
    <property type="entry name" value="HTH_MetalResp_TranReg"/>
</dbReference>
<organism evidence="6 7">
    <name type="scientific">Streptomyces longisporoflavus</name>
    <dbReference type="NCBI Taxonomy" id="28044"/>
    <lineage>
        <taxon>Bacteria</taxon>
        <taxon>Bacillati</taxon>
        <taxon>Actinomycetota</taxon>
        <taxon>Actinomycetes</taxon>
        <taxon>Kitasatosporales</taxon>
        <taxon>Streptomycetaceae</taxon>
        <taxon>Streptomyces</taxon>
    </lineage>
</organism>
<accession>A0ABW7QRP1</accession>
<dbReference type="InterPro" id="IPR011991">
    <property type="entry name" value="ArsR-like_HTH"/>
</dbReference>
<name>A0ABW7QRP1_9ACTN</name>
<keyword evidence="2" id="KW-0238">DNA-binding</keyword>
<keyword evidence="3" id="KW-0804">Transcription</keyword>
<dbReference type="Gene3D" id="1.10.10.10">
    <property type="entry name" value="Winged helix-like DNA-binding domain superfamily/Winged helix DNA-binding domain"/>
    <property type="match status" value="1"/>
</dbReference>
<keyword evidence="7" id="KW-1185">Reference proteome</keyword>
<feature type="compositionally biased region" description="Acidic residues" evidence="4">
    <location>
        <begin position="1"/>
        <end position="10"/>
    </location>
</feature>
<reference evidence="6 7" key="1">
    <citation type="submission" date="2024-10" db="EMBL/GenBank/DDBJ databases">
        <title>The Natural Products Discovery Center: Release of the First 8490 Sequenced Strains for Exploring Actinobacteria Biosynthetic Diversity.</title>
        <authorList>
            <person name="Kalkreuter E."/>
            <person name="Kautsar S.A."/>
            <person name="Yang D."/>
            <person name="Bader C.D."/>
            <person name="Teijaro C.N."/>
            <person name="Fluegel L."/>
            <person name="Davis C.M."/>
            <person name="Simpson J.R."/>
            <person name="Lauterbach L."/>
            <person name="Steele A.D."/>
            <person name="Gui C."/>
            <person name="Meng S."/>
            <person name="Li G."/>
            <person name="Viehrig K."/>
            <person name="Ye F."/>
            <person name="Su P."/>
            <person name="Kiefer A.F."/>
            <person name="Nichols A."/>
            <person name="Cepeda A.J."/>
            <person name="Yan W."/>
            <person name="Fan B."/>
            <person name="Jiang Y."/>
            <person name="Adhikari A."/>
            <person name="Zheng C.-J."/>
            <person name="Schuster L."/>
            <person name="Cowan T.M."/>
            <person name="Smanski M.J."/>
            <person name="Chevrette M.G."/>
            <person name="De Carvalho L.P.S."/>
            <person name="Shen B."/>
        </authorList>
    </citation>
    <scope>NUCLEOTIDE SEQUENCE [LARGE SCALE GENOMIC DNA]</scope>
    <source>
        <strain evidence="6 7">NPDC017990</strain>
    </source>
</reference>
<gene>
    <name evidence="6" type="ORF">ACH4F9_18505</name>
</gene>
<evidence type="ECO:0000256" key="3">
    <source>
        <dbReference type="ARBA" id="ARBA00023163"/>
    </source>
</evidence>
<dbReference type="PROSITE" id="PS50987">
    <property type="entry name" value="HTH_ARSR_2"/>
    <property type="match status" value="1"/>
</dbReference>
<dbReference type="SUPFAM" id="SSF46785">
    <property type="entry name" value="Winged helix' DNA-binding domain"/>
    <property type="match status" value="1"/>
</dbReference>
<evidence type="ECO:0000256" key="1">
    <source>
        <dbReference type="ARBA" id="ARBA00023015"/>
    </source>
</evidence>
<proteinExistence type="predicted"/>
<dbReference type="EMBL" id="JBIRGQ010000003">
    <property type="protein sequence ID" value="MFH8546995.1"/>
    <property type="molecule type" value="Genomic_DNA"/>
</dbReference>
<feature type="region of interest" description="Disordered" evidence="4">
    <location>
        <begin position="1"/>
        <end position="21"/>
    </location>
</feature>
<dbReference type="NCBIfam" id="NF033788">
    <property type="entry name" value="HTH_metalloreg"/>
    <property type="match status" value="1"/>
</dbReference>
<dbReference type="InterPro" id="IPR036388">
    <property type="entry name" value="WH-like_DNA-bd_sf"/>
</dbReference>
<dbReference type="Proteomes" id="UP001610818">
    <property type="component" value="Unassembled WGS sequence"/>
</dbReference>
<sequence length="126" mass="13917">MAVSVEDPEPTGERERAGRVPAVLGEPLMQRDHAERVARVLKAIADPTRLQLLHLIQTAPCGEACVGELTDRLGLRQPTVSHHLKTMNEAGLLARERRGTWVWYSADPEGLRAVREILRAPARAEG</sequence>
<protein>
    <submittedName>
        <fullName evidence="6">ArsR/SmtB family transcription factor</fullName>
    </submittedName>
</protein>
<feature type="domain" description="HTH arsR-type" evidence="5">
    <location>
        <begin position="29"/>
        <end position="126"/>
    </location>
</feature>
<evidence type="ECO:0000313" key="7">
    <source>
        <dbReference type="Proteomes" id="UP001610818"/>
    </source>
</evidence>
<evidence type="ECO:0000256" key="2">
    <source>
        <dbReference type="ARBA" id="ARBA00023125"/>
    </source>
</evidence>
<evidence type="ECO:0000256" key="4">
    <source>
        <dbReference type="SAM" id="MobiDB-lite"/>
    </source>
</evidence>
<comment type="caution">
    <text evidence="6">The sequence shown here is derived from an EMBL/GenBank/DDBJ whole genome shotgun (WGS) entry which is preliminary data.</text>
</comment>
<dbReference type="Pfam" id="PF01022">
    <property type="entry name" value="HTH_5"/>
    <property type="match status" value="1"/>
</dbReference>
<evidence type="ECO:0000259" key="5">
    <source>
        <dbReference type="PROSITE" id="PS50987"/>
    </source>
</evidence>
<dbReference type="InterPro" id="IPR036390">
    <property type="entry name" value="WH_DNA-bd_sf"/>
</dbReference>
<dbReference type="PRINTS" id="PR00778">
    <property type="entry name" value="HTHARSR"/>
</dbReference>